<dbReference type="AlphaFoldDB" id="A0A562T7G9"/>
<dbReference type="OrthoDB" id="668887at2"/>
<dbReference type="Proteomes" id="UP000316778">
    <property type="component" value="Unassembled WGS sequence"/>
</dbReference>
<feature type="chain" id="PRO_5021950711" evidence="2">
    <location>
        <begin position="20"/>
        <end position="1065"/>
    </location>
</feature>
<feature type="signal peptide" evidence="2">
    <location>
        <begin position="1"/>
        <end position="19"/>
    </location>
</feature>
<dbReference type="RefSeq" id="WP_158642642.1">
    <property type="nucleotide sequence ID" value="NZ_BAAAFY010000001.1"/>
</dbReference>
<keyword evidence="2" id="KW-0732">Signal</keyword>
<evidence type="ECO:0000313" key="5">
    <source>
        <dbReference type="Proteomes" id="UP000316778"/>
    </source>
</evidence>
<feature type="coiled-coil region" evidence="1">
    <location>
        <begin position="1038"/>
        <end position="1065"/>
    </location>
</feature>
<evidence type="ECO:0000259" key="3">
    <source>
        <dbReference type="PROSITE" id="PS51688"/>
    </source>
</evidence>
<protein>
    <submittedName>
        <fullName evidence="4">Endosialidase-like protein</fullName>
    </submittedName>
</protein>
<proteinExistence type="predicted"/>
<name>A0A562T7G9_CHIJA</name>
<dbReference type="PROSITE" id="PS51688">
    <property type="entry name" value="ICA"/>
    <property type="match status" value="1"/>
</dbReference>
<evidence type="ECO:0000256" key="1">
    <source>
        <dbReference type="SAM" id="Coils"/>
    </source>
</evidence>
<organism evidence="4 5">
    <name type="scientific">Chitinophaga japonensis</name>
    <name type="common">Flexibacter japonensis</name>
    <dbReference type="NCBI Taxonomy" id="104662"/>
    <lineage>
        <taxon>Bacteria</taxon>
        <taxon>Pseudomonadati</taxon>
        <taxon>Bacteroidota</taxon>
        <taxon>Chitinophagia</taxon>
        <taxon>Chitinophagales</taxon>
        <taxon>Chitinophagaceae</taxon>
        <taxon>Chitinophaga</taxon>
    </lineage>
</organism>
<dbReference type="EMBL" id="VLLG01000003">
    <property type="protein sequence ID" value="TWI88880.1"/>
    <property type="molecule type" value="Genomic_DNA"/>
</dbReference>
<dbReference type="InterPro" id="IPR030392">
    <property type="entry name" value="S74_ICA"/>
</dbReference>
<accession>A0A562T7G9</accession>
<reference evidence="4 5" key="1">
    <citation type="journal article" date="2013" name="Stand. Genomic Sci.">
        <title>Genomic Encyclopedia of Type Strains, Phase I: The one thousand microbial genomes (KMG-I) project.</title>
        <authorList>
            <person name="Kyrpides N.C."/>
            <person name="Woyke T."/>
            <person name="Eisen J.A."/>
            <person name="Garrity G."/>
            <person name="Lilburn T.G."/>
            <person name="Beck B.J."/>
            <person name="Whitman W.B."/>
            <person name="Hugenholtz P."/>
            <person name="Klenk H.P."/>
        </authorList>
    </citation>
    <scope>NUCLEOTIDE SEQUENCE [LARGE SCALE GENOMIC DNA]</scope>
    <source>
        <strain evidence="4 5">DSM 13484</strain>
    </source>
</reference>
<comment type="caution">
    <text evidence="4">The sequence shown here is derived from an EMBL/GenBank/DDBJ whole genome shotgun (WGS) entry which is preliminary data.</text>
</comment>
<keyword evidence="1" id="KW-0175">Coiled coil</keyword>
<gene>
    <name evidence="4" type="ORF">LX66_2968</name>
</gene>
<evidence type="ECO:0000256" key="2">
    <source>
        <dbReference type="SAM" id="SignalP"/>
    </source>
</evidence>
<evidence type="ECO:0000313" key="4">
    <source>
        <dbReference type="EMBL" id="TWI88880.1"/>
    </source>
</evidence>
<dbReference type="Pfam" id="PF13884">
    <property type="entry name" value="Peptidase_S74"/>
    <property type="match status" value="1"/>
</dbReference>
<sequence>MKTLIGACALLLLTICSFAQHVYQIRADTVRIYNTCDTAELVLENRTQDTLGFLFNKGKGRTEFRKLSLKQVGDRSIAIEGQDTLELGTIIKVAVDTLYRSNDTLFYWKTDGQIVAVNMGYKSYGDNTYVPKARTFTMAGGTGISITPAGAQDMSANRSWTVTNTAPDRTVTLSNGAGISVTGEYPSFTITNTAPGATPNLQQVTDMGATTANSLEINPNADAFRAMLIKRGTSVVSSAQLANNNNTSLSWTPNIAAPTTTYRVDVGTNLLNYYNNGTIETIWRSGNHPAGTAFSPTLTGANVLSSITTNSAGHVTALTTRTITAGDIGAAPAGGSTNYVQNQITSAQSGNFWLTGHTAALSYNSFVPNGNLHIGLFNNAYATANRRWGIFLSGTETGSNAGSIFSIARYDDAGTYISTPFSINRQNGNVVIPQLINALQSTDNNAGALSMLGGEVGANQGGQIALYGGTHSSIPGGIAFYSGTGTGLQPERMRISANGNVGIGVTAPVEKLQVQAGELYIKSGSNTNNTVHNGVKFGTDNDAGFSAIRAARGLNSTAIGLSFFTSNAATPSEIMRLTPAGYLGIGTTSPSNRLHLVETGTLTTSTLTTYAQRITQNGADLGIGGAATGSYIQSFNSLPLFINGVGNNVGIGTTSAPPSRLTVSTPTGADGIGIYSTAALSASSGPFIRMYNTGTPSGQQRLGGILWGANTSGTTLYTGAQIETYSESAWTAGSSHPSLLRFLTTPSGSAAVAERMRITAAGNVGIGTTTPSHTLEVAGTARVSSVADLGSTSLIRGSGTGAANVSYLRFTASDGSTRAGYVGDGGSSNSDMYLTSDAGGVRLVPLGGGSGSLNVQGTSMDYSGGQLLLNNGTSNLISMNTVGLSAPTFNTRSTGAKISLWNAAVSAGTAGWDIGMESSHIWFGIPQNTSTNGFKWYAGTTQIARLDGTGNLVLSGQVQATSFYQTSLRSLKKNIRPFGQSALQILAKAQVRTFVFKADSTNRTNIGFIADEVPDEMAAPQRSGVDQANTIALLVKAVQELTVQNKVLQQKVEAMEAQLKEKTKQ</sequence>
<keyword evidence="5" id="KW-1185">Reference proteome</keyword>
<feature type="domain" description="Peptidase S74" evidence="3">
    <location>
        <begin position="967"/>
        <end position="1063"/>
    </location>
</feature>